<dbReference type="Proteomes" id="UP000228621">
    <property type="component" value="Unassembled WGS sequence"/>
</dbReference>
<dbReference type="AlphaFoldDB" id="A0A2A5JVW6"/>
<feature type="binding site" evidence="9">
    <location>
        <begin position="369"/>
        <end position="370"/>
    </location>
    <ligand>
        <name>ATP</name>
        <dbReference type="ChEBI" id="CHEBI:30616"/>
    </ligand>
</feature>
<evidence type="ECO:0000256" key="1">
    <source>
        <dbReference type="ARBA" id="ARBA00005187"/>
    </source>
</evidence>
<evidence type="ECO:0000256" key="6">
    <source>
        <dbReference type="ARBA" id="ARBA00022962"/>
    </source>
</evidence>
<comment type="caution">
    <text evidence="12">The sequence shown here is derived from an EMBL/GenBank/DDBJ whole genome shotgun (WGS) entry which is preliminary data.</text>
</comment>
<dbReference type="Pfam" id="PF13522">
    <property type="entry name" value="GATase_6"/>
    <property type="match status" value="1"/>
</dbReference>
<comment type="pathway">
    <text evidence="1">Amino-acid biosynthesis; L-asparagine biosynthesis; L-asparagine from L-aspartate (L-Gln route): step 1/1.</text>
</comment>
<dbReference type="NCBIfam" id="TIGR01536">
    <property type="entry name" value="asn_synth_AEB"/>
    <property type="match status" value="1"/>
</dbReference>
<dbReference type="InterPro" id="IPR033738">
    <property type="entry name" value="AsnB_N"/>
</dbReference>
<feature type="active site" description="For GATase activity" evidence="8">
    <location>
        <position position="2"/>
    </location>
</feature>
<gene>
    <name evidence="12" type="primary">asnB</name>
    <name evidence="12" type="ORF">CEX98_00880</name>
</gene>
<keyword evidence="5 9" id="KW-0067">ATP-binding</keyword>
<dbReference type="Gene3D" id="3.40.50.620">
    <property type="entry name" value="HUPs"/>
    <property type="match status" value="1"/>
</dbReference>
<dbReference type="RefSeq" id="WP_099640257.1">
    <property type="nucleotide sequence ID" value="NZ_NKHF01000004.1"/>
</dbReference>
<dbReference type="GO" id="GO:0006529">
    <property type="term" value="P:asparagine biosynthetic process"/>
    <property type="evidence" value="ECO:0007669"/>
    <property type="project" value="UniProtKB-KW"/>
</dbReference>
<dbReference type="InterPro" id="IPR017932">
    <property type="entry name" value="GATase_2_dom"/>
</dbReference>
<dbReference type="Gene3D" id="3.60.20.10">
    <property type="entry name" value="Glutamine Phosphoribosylpyrophosphate, subunit 1, domain 1"/>
    <property type="match status" value="1"/>
</dbReference>
<dbReference type="Pfam" id="PF00733">
    <property type="entry name" value="Asn_synthase"/>
    <property type="match status" value="1"/>
</dbReference>
<evidence type="ECO:0000256" key="5">
    <source>
        <dbReference type="ARBA" id="ARBA00022840"/>
    </source>
</evidence>
<dbReference type="EC" id="6.3.5.4" evidence="3"/>
<feature type="domain" description="Glutamine amidotransferase type-2" evidence="11">
    <location>
        <begin position="2"/>
        <end position="219"/>
    </location>
</feature>
<dbReference type="CDD" id="cd01991">
    <property type="entry name" value="Asn_synthase_B_C"/>
    <property type="match status" value="1"/>
</dbReference>
<evidence type="ECO:0000313" key="12">
    <source>
        <dbReference type="EMBL" id="PCK33604.1"/>
    </source>
</evidence>
<dbReference type="PIRSF" id="PIRSF001589">
    <property type="entry name" value="Asn_synthetase_glu-h"/>
    <property type="match status" value="1"/>
</dbReference>
<evidence type="ECO:0000256" key="9">
    <source>
        <dbReference type="PIRSR" id="PIRSR001589-2"/>
    </source>
</evidence>
<reference evidence="13" key="1">
    <citation type="journal article" date="2019" name="Genome Announc.">
        <title>Draft Genome Sequence of Pseudoalteromonas piscicida Strain 36Y ROTHPW, an Hypersaline Seawater Isolate from the South Coast of Sonora, Mexico.</title>
        <authorList>
            <person name="Sanchez-Diaz R."/>
            <person name="Molina-Garza Z.J."/>
            <person name="Cruz-Suarez L.E."/>
            <person name="Selvin J."/>
            <person name="Kiran G.S."/>
            <person name="Ibarra-Gamez J.C."/>
            <person name="Gomez-Gil B."/>
            <person name="Galaviz-Silva L."/>
        </authorList>
    </citation>
    <scope>NUCLEOTIDE SEQUENCE [LARGE SCALE GENOMIC DNA]</scope>
    <source>
        <strain evidence="13">36Y_RITHPW</strain>
    </source>
</reference>
<evidence type="ECO:0000313" key="13">
    <source>
        <dbReference type="Proteomes" id="UP000228621"/>
    </source>
</evidence>
<evidence type="ECO:0000256" key="3">
    <source>
        <dbReference type="ARBA" id="ARBA00012737"/>
    </source>
</evidence>
<dbReference type="SUPFAM" id="SSF52402">
    <property type="entry name" value="Adenine nucleotide alpha hydrolases-like"/>
    <property type="match status" value="1"/>
</dbReference>
<keyword evidence="8" id="KW-0061">Asparagine biosynthesis</keyword>
<evidence type="ECO:0000256" key="4">
    <source>
        <dbReference type="ARBA" id="ARBA00022741"/>
    </source>
</evidence>
<keyword evidence="4 9" id="KW-0547">Nucleotide-binding</keyword>
<sequence length="642" mass="72021">MCGIAGIWEWNHPANIQEEAVRQMGNAIVHRGPDDEGVWVDSVSGVGLAHRRLSIVDLSQAGHQPMSSHCGNWVIAFNGEIYNHKDIKLKLEAIRSRRWNGHSDTEVLLEAIAELGIDEALRLAVGMFAFALWDKQSQELYIVRDRIGEKPLYYFDREDKFIFGSELSCIEAVVDLNELSVNRFSLSQLIRKGFISAPNSIYTQVYKLSPGSYIKVSKGTSQEVKYWQISELVGHQNNATYEENLAELEELISQSIGGQMLADVSVGAFLSGGVDSSTVVALMQKQSKKPIKTYSIGFRDAAFNEAEFAAKIAQNLGTEHAELYVSQEDLLEAVSEIPNVFSEPFGDSSQLPMLLVAKMAKEHVTVCLSGDGGDELFSGYRRYGLTLQAWHKLNKLPLSVRKAGKVFFRAIPTRLLNSFGSLMNQPMLGDKLKKAAEIIDIADFSEFYRSYLMASYRGADDLVIGGDQGDHDVFSSGALKTQIKHQDLMTTYDLLDYLPDDILCKVDRCAMGVSLEGRIPLLDHRIVEHALKMPHEQKVKGNVSKSPLRDILYKYVPRDLIERPKKGFAVPLAGWLRNELKPWAESLLDLSEIEAEGFFDAELVETLWSEHQSGARNWSGVLWNVLMFQQWLESRKKHKAGL</sequence>
<feature type="site" description="Important for beta-aspartyl-AMP intermediate formation" evidence="10">
    <location>
        <position position="371"/>
    </location>
</feature>
<accession>A0A2A5JVW6</accession>
<dbReference type="PANTHER" id="PTHR43284">
    <property type="entry name" value="ASPARAGINE SYNTHETASE (GLUTAMINE-HYDROLYZING)"/>
    <property type="match status" value="1"/>
</dbReference>
<evidence type="ECO:0000256" key="2">
    <source>
        <dbReference type="ARBA" id="ARBA00005752"/>
    </source>
</evidence>
<dbReference type="InterPro" id="IPR051786">
    <property type="entry name" value="ASN_synthetase/amidase"/>
</dbReference>
<dbReference type="InterPro" id="IPR001962">
    <property type="entry name" value="Asn_synthase"/>
</dbReference>
<dbReference type="EMBL" id="NKHF01000004">
    <property type="protein sequence ID" value="PCK33604.1"/>
    <property type="molecule type" value="Genomic_DNA"/>
</dbReference>
<keyword evidence="6 8" id="KW-0315">Glutamine amidotransferase</keyword>
<keyword evidence="8" id="KW-0028">Amino-acid biosynthesis</keyword>
<dbReference type="GO" id="GO:0005829">
    <property type="term" value="C:cytosol"/>
    <property type="evidence" value="ECO:0007669"/>
    <property type="project" value="TreeGrafter"/>
</dbReference>
<organism evidence="12 13">
    <name type="scientific">Pseudoalteromonas piscicida</name>
    <dbReference type="NCBI Taxonomy" id="43662"/>
    <lineage>
        <taxon>Bacteria</taxon>
        <taxon>Pseudomonadati</taxon>
        <taxon>Pseudomonadota</taxon>
        <taxon>Gammaproteobacteria</taxon>
        <taxon>Alteromonadales</taxon>
        <taxon>Pseudoalteromonadaceae</taxon>
        <taxon>Pseudoalteromonas</taxon>
    </lineage>
</organism>
<dbReference type="SUPFAM" id="SSF56235">
    <property type="entry name" value="N-terminal nucleophile aminohydrolases (Ntn hydrolases)"/>
    <property type="match status" value="1"/>
</dbReference>
<evidence type="ECO:0000256" key="10">
    <source>
        <dbReference type="PIRSR" id="PIRSR001589-3"/>
    </source>
</evidence>
<comment type="catalytic activity">
    <reaction evidence="7">
        <text>L-aspartate + L-glutamine + ATP + H2O = L-asparagine + L-glutamate + AMP + diphosphate + H(+)</text>
        <dbReference type="Rhea" id="RHEA:12228"/>
        <dbReference type="ChEBI" id="CHEBI:15377"/>
        <dbReference type="ChEBI" id="CHEBI:15378"/>
        <dbReference type="ChEBI" id="CHEBI:29985"/>
        <dbReference type="ChEBI" id="CHEBI:29991"/>
        <dbReference type="ChEBI" id="CHEBI:30616"/>
        <dbReference type="ChEBI" id="CHEBI:33019"/>
        <dbReference type="ChEBI" id="CHEBI:58048"/>
        <dbReference type="ChEBI" id="CHEBI:58359"/>
        <dbReference type="ChEBI" id="CHEBI:456215"/>
        <dbReference type="EC" id="6.3.5.4"/>
    </reaction>
</comment>
<proteinExistence type="inferred from homology"/>
<dbReference type="GO" id="GO:0005524">
    <property type="term" value="F:ATP binding"/>
    <property type="evidence" value="ECO:0007669"/>
    <property type="project" value="UniProtKB-KW"/>
</dbReference>
<dbReference type="CDD" id="cd00712">
    <property type="entry name" value="AsnB"/>
    <property type="match status" value="1"/>
</dbReference>
<dbReference type="OrthoDB" id="9763290at2"/>
<protein>
    <recommendedName>
        <fullName evidence="3">asparagine synthase (glutamine-hydrolyzing)</fullName>
        <ecNumber evidence="3">6.3.5.4</ecNumber>
    </recommendedName>
</protein>
<dbReference type="PROSITE" id="PS51278">
    <property type="entry name" value="GATASE_TYPE_2"/>
    <property type="match status" value="1"/>
</dbReference>
<dbReference type="InterPro" id="IPR006426">
    <property type="entry name" value="Asn_synth_AEB"/>
</dbReference>
<dbReference type="InterPro" id="IPR029055">
    <property type="entry name" value="Ntn_hydrolases_N"/>
</dbReference>
<keyword evidence="13" id="KW-1185">Reference proteome</keyword>
<evidence type="ECO:0000256" key="7">
    <source>
        <dbReference type="ARBA" id="ARBA00048741"/>
    </source>
</evidence>
<feature type="binding site" evidence="9">
    <location>
        <position position="296"/>
    </location>
    <ligand>
        <name>ATP</name>
        <dbReference type="ChEBI" id="CHEBI:30616"/>
    </ligand>
</feature>
<dbReference type="InterPro" id="IPR014729">
    <property type="entry name" value="Rossmann-like_a/b/a_fold"/>
</dbReference>
<name>A0A2A5JVW6_PSEO7</name>
<dbReference type="GO" id="GO:0004066">
    <property type="term" value="F:asparagine synthase (glutamine-hydrolyzing) activity"/>
    <property type="evidence" value="ECO:0007669"/>
    <property type="project" value="UniProtKB-EC"/>
</dbReference>
<comment type="similarity">
    <text evidence="2">Belongs to the asparagine synthetase family.</text>
</comment>
<dbReference type="PANTHER" id="PTHR43284:SF1">
    <property type="entry name" value="ASPARAGINE SYNTHETASE"/>
    <property type="match status" value="1"/>
</dbReference>
<evidence type="ECO:0000256" key="8">
    <source>
        <dbReference type="PIRSR" id="PIRSR001589-1"/>
    </source>
</evidence>
<feature type="binding site" evidence="9">
    <location>
        <position position="104"/>
    </location>
    <ligand>
        <name>L-glutamine</name>
        <dbReference type="ChEBI" id="CHEBI:58359"/>
    </ligand>
</feature>
<evidence type="ECO:0000259" key="11">
    <source>
        <dbReference type="PROSITE" id="PS51278"/>
    </source>
</evidence>